<sequence length="49" mass="5717">MASTNMVQSKCKNKENLKFFDKSKKEIYGMAQNRVVGLVLYVSKIVRKY</sequence>
<accession>A0A433V2S9</accession>
<evidence type="ECO:0000313" key="2">
    <source>
        <dbReference type="Proteomes" id="UP000271624"/>
    </source>
</evidence>
<dbReference type="Proteomes" id="UP000271624">
    <property type="component" value="Unassembled WGS sequence"/>
</dbReference>
<dbReference type="AlphaFoldDB" id="A0A433V2S9"/>
<protein>
    <submittedName>
        <fullName evidence="1">Uncharacterized protein</fullName>
    </submittedName>
</protein>
<reference evidence="1" key="1">
    <citation type="submission" date="2018-12" db="EMBL/GenBank/DDBJ databases">
        <authorList>
            <person name="Will S."/>
            <person name="Neumann-Schaal M."/>
            <person name="Henke P."/>
        </authorList>
    </citation>
    <scope>NUCLEOTIDE SEQUENCE</scope>
    <source>
        <strain evidence="1">PCC 7102</strain>
    </source>
</reference>
<gene>
    <name evidence="1" type="ORF">DSM106972_075060</name>
</gene>
<keyword evidence="2" id="KW-1185">Reference proteome</keyword>
<reference evidence="1" key="2">
    <citation type="journal article" date="2019" name="Genome Biol. Evol.">
        <title>Day and night: Metabolic profiles and evolutionary relationships of six axenic non-marine cyanobacteria.</title>
        <authorList>
            <person name="Will S.E."/>
            <person name="Henke P."/>
            <person name="Boedeker C."/>
            <person name="Huang S."/>
            <person name="Brinkmann H."/>
            <person name="Rohde M."/>
            <person name="Jarek M."/>
            <person name="Friedl T."/>
            <person name="Seufert S."/>
            <person name="Schumacher M."/>
            <person name="Overmann J."/>
            <person name="Neumann-Schaal M."/>
            <person name="Petersen J."/>
        </authorList>
    </citation>
    <scope>NUCLEOTIDE SEQUENCE [LARGE SCALE GENOMIC DNA]</scope>
    <source>
        <strain evidence="1">PCC 7102</strain>
    </source>
</reference>
<evidence type="ECO:0000313" key="1">
    <source>
        <dbReference type="EMBL" id="RUT00378.1"/>
    </source>
</evidence>
<comment type="caution">
    <text evidence="1">The sequence shown here is derived from an EMBL/GenBank/DDBJ whole genome shotgun (WGS) entry which is preliminary data.</text>
</comment>
<organism evidence="1 2">
    <name type="scientific">Dulcicalothrix desertica PCC 7102</name>
    <dbReference type="NCBI Taxonomy" id="232991"/>
    <lineage>
        <taxon>Bacteria</taxon>
        <taxon>Bacillati</taxon>
        <taxon>Cyanobacteriota</taxon>
        <taxon>Cyanophyceae</taxon>
        <taxon>Nostocales</taxon>
        <taxon>Calotrichaceae</taxon>
        <taxon>Dulcicalothrix</taxon>
    </lineage>
</organism>
<proteinExistence type="predicted"/>
<name>A0A433V2S9_9CYAN</name>
<dbReference type="EMBL" id="RSCL01000024">
    <property type="protein sequence ID" value="RUT00378.1"/>
    <property type="molecule type" value="Genomic_DNA"/>
</dbReference>